<dbReference type="CDD" id="cd03801">
    <property type="entry name" value="GT4_PimA-like"/>
    <property type="match status" value="1"/>
</dbReference>
<accession>A0A5C8ZPL8</accession>
<dbReference type="RefSeq" id="WP_148065508.1">
    <property type="nucleotide sequence ID" value="NZ_VRYZ01000008.1"/>
</dbReference>
<gene>
    <name evidence="1" type="ORF">FVW59_16680</name>
</gene>
<dbReference type="SUPFAM" id="SSF53756">
    <property type="entry name" value="UDP-Glycosyltransferase/glycogen phosphorylase"/>
    <property type="match status" value="1"/>
</dbReference>
<dbReference type="NCBIfam" id="TIGR03087">
    <property type="entry name" value="stp1"/>
    <property type="match status" value="1"/>
</dbReference>
<proteinExistence type="predicted"/>
<organism evidence="1 2">
    <name type="scientific">Parahaliea aestuarii</name>
    <dbReference type="NCBI Taxonomy" id="1852021"/>
    <lineage>
        <taxon>Bacteria</taxon>
        <taxon>Pseudomonadati</taxon>
        <taxon>Pseudomonadota</taxon>
        <taxon>Gammaproteobacteria</taxon>
        <taxon>Cellvibrionales</taxon>
        <taxon>Halieaceae</taxon>
        <taxon>Parahaliea</taxon>
    </lineage>
</organism>
<dbReference type="PANTHER" id="PTHR12526">
    <property type="entry name" value="GLYCOSYLTRANSFERASE"/>
    <property type="match status" value="1"/>
</dbReference>
<comment type="caution">
    <text evidence="1">The sequence shown here is derived from an EMBL/GenBank/DDBJ whole genome shotgun (WGS) entry which is preliminary data.</text>
</comment>
<dbReference type="Pfam" id="PF13692">
    <property type="entry name" value="Glyco_trans_1_4"/>
    <property type="match status" value="1"/>
</dbReference>
<dbReference type="InterPro" id="IPR017521">
    <property type="entry name" value="Sugar_tfrase_PEP-CTERM_Stp1"/>
</dbReference>
<dbReference type="PANTHER" id="PTHR12526:SF600">
    <property type="entry name" value="GLYCOSYL TRANSFERASE GROUP 1"/>
    <property type="match status" value="1"/>
</dbReference>
<dbReference type="Gene3D" id="3.40.50.2000">
    <property type="entry name" value="Glycogen Phosphorylase B"/>
    <property type="match status" value="2"/>
</dbReference>
<protein>
    <submittedName>
        <fullName evidence="1">TIGR03087 family PEP-CTERM/XrtA system glycosyltransferase</fullName>
    </submittedName>
</protein>
<dbReference type="EMBL" id="VRYZ01000008">
    <property type="protein sequence ID" value="TXS89650.1"/>
    <property type="molecule type" value="Genomic_DNA"/>
</dbReference>
<sequence length="417" mass="46763">MTQPIPSTRRPLLLLCHRIPYPPNKGDKIRSFHLLRYLSERYEVHLGAFVDDRDDWRHAETLARYCRSYKLLPRPRIPGPLALTRCVLRAEPLTLPLYHRPAMQRWVSETVRAQGIAHAVIFSGAMGQYLTDERFDDLCRVVDFVDVDSDKWRQYAQGKTWPLSWLYRREASTLEAFERRLHCQSQASLFVSSAEAALFRERVAIYPERVDHVNNGVDHTYFDPSEAFPNPFEPGASALVFTGAMDYWPNIDAVNWFAREVLPQLRARRAGLQFHIVGSNPAAAVQKLADLPGVVVTGRVEDVRPYLQHCLAAVAPLRVARGVQNKVLEAMAMARPVLVSGAGLEGIAAVDGREVLLADDAQGYCDQLAALVDGDCAGLGAAARQRVLADFTWGASLPRIDRWIEASRHSDRLADCG</sequence>
<evidence type="ECO:0000313" key="2">
    <source>
        <dbReference type="Proteomes" id="UP000321933"/>
    </source>
</evidence>
<keyword evidence="1" id="KW-0808">Transferase</keyword>
<dbReference type="GO" id="GO:0016757">
    <property type="term" value="F:glycosyltransferase activity"/>
    <property type="evidence" value="ECO:0007669"/>
    <property type="project" value="TreeGrafter"/>
</dbReference>
<dbReference type="Proteomes" id="UP000321933">
    <property type="component" value="Unassembled WGS sequence"/>
</dbReference>
<dbReference type="OrthoDB" id="9807209at2"/>
<evidence type="ECO:0000313" key="1">
    <source>
        <dbReference type="EMBL" id="TXS89650.1"/>
    </source>
</evidence>
<keyword evidence="2" id="KW-1185">Reference proteome</keyword>
<reference evidence="1 2" key="1">
    <citation type="submission" date="2019-08" db="EMBL/GenBank/DDBJ databases">
        <title>Parahaliea maris sp. nov., isolated from the surface seawater.</title>
        <authorList>
            <person name="Liu Y."/>
        </authorList>
    </citation>
    <scope>NUCLEOTIDE SEQUENCE [LARGE SCALE GENOMIC DNA]</scope>
    <source>
        <strain evidence="1 2">S2-26</strain>
    </source>
</reference>
<name>A0A5C8ZPL8_9GAMM</name>
<dbReference type="AlphaFoldDB" id="A0A5C8ZPL8"/>